<sequence>MYINCPFCGHRHLEEFTYEGDATITWPALETQDLEAWSETVYQRRNPAGPHSEYWQHAHGCRQFLIVERNTLTHEIHQVEVAGPWAGEAQQESPEMGQ</sequence>
<organism evidence="1 2">
    <name type="scientific">Fodinicurvata halophila</name>
    <dbReference type="NCBI Taxonomy" id="1419723"/>
    <lineage>
        <taxon>Bacteria</taxon>
        <taxon>Pseudomonadati</taxon>
        <taxon>Pseudomonadota</taxon>
        <taxon>Alphaproteobacteria</taxon>
        <taxon>Rhodospirillales</taxon>
        <taxon>Rhodovibrionaceae</taxon>
        <taxon>Fodinicurvata</taxon>
    </lineage>
</organism>
<dbReference type="InterPro" id="IPR038561">
    <property type="entry name" value="SoxD_sf"/>
</dbReference>
<accession>A0ABV8UPK2</accession>
<dbReference type="EMBL" id="JBHSCW010000011">
    <property type="protein sequence ID" value="MFC4353228.1"/>
    <property type="molecule type" value="Genomic_DNA"/>
</dbReference>
<dbReference type="InterPro" id="IPR006279">
    <property type="entry name" value="SoxD"/>
</dbReference>
<dbReference type="Proteomes" id="UP001595799">
    <property type="component" value="Unassembled WGS sequence"/>
</dbReference>
<gene>
    <name evidence="1" type="ORF">ACFOW6_16895</name>
</gene>
<evidence type="ECO:0000313" key="2">
    <source>
        <dbReference type="Proteomes" id="UP001595799"/>
    </source>
</evidence>
<dbReference type="RefSeq" id="WP_382423603.1">
    <property type="nucleotide sequence ID" value="NZ_JBHSCW010000011.1"/>
</dbReference>
<protein>
    <submittedName>
        <fullName evidence="1">Sarcosine oxidase subunit delta</fullName>
    </submittedName>
</protein>
<name>A0ABV8UPK2_9PROT</name>
<keyword evidence="2" id="KW-1185">Reference proteome</keyword>
<evidence type="ECO:0000313" key="1">
    <source>
        <dbReference type="EMBL" id="MFC4353228.1"/>
    </source>
</evidence>
<proteinExistence type="predicted"/>
<dbReference type="Gene3D" id="3.30.2270.10">
    <property type="entry name" value="Folate-binding superfamily"/>
    <property type="match status" value="1"/>
</dbReference>
<dbReference type="Pfam" id="PF04267">
    <property type="entry name" value="SoxD"/>
    <property type="match status" value="1"/>
</dbReference>
<comment type="caution">
    <text evidence="1">The sequence shown here is derived from an EMBL/GenBank/DDBJ whole genome shotgun (WGS) entry which is preliminary data.</text>
</comment>
<reference evidence="2" key="1">
    <citation type="journal article" date="2019" name="Int. J. Syst. Evol. Microbiol.">
        <title>The Global Catalogue of Microorganisms (GCM) 10K type strain sequencing project: providing services to taxonomists for standard genome sequencing and annotation.</title>
        <authorList>
            <consortium name="The Broad Institute Genomics Platform"/>
            <consortium name="The Broad Institute Genome Sequencing Center for Infectious Disease"/>
            <person name="Wu L."/>
            <person name="Ma J."/>
        </authorList>
    </citation>
    <scope>NUCLEOTIDE SEQUENCE [LARGE SCALE GENOMIC DNA]</scope>
    <source>
        <strain evidence="2">CECT 8472</strain>
    </source>
</reference>